<dbReference type="InterPro" id="IPR006149">
    <property type="entry name" value="EB_dom"/>
</dbReference>
<feature type="signal peptide" evidence="1">
    <location>
        <begin position="1"/>
        <end position="20"/>
    </location>
</feature>
<sequence length="516" mass="56880">MYKIGLAILVWLYLQPMAVSKVANFSRKGEKCGSDSKGLCDPAVNLECSQGVCDCKSGYTISRNGTKCLEIARNGLESPCEESIQCWKSLLGRLSECNIATNKCSCYESETLPIVFHQGRCYYGEILGENCQIDGLCSMTTINAICKMGLCQCKDGYVPSWDKSRCLPIATQGLNSACEENIQCEKSPLGTLSECNQDRMQCECYQIPMVPTVFHQGRCYFGAGLGDLCQVVSQCTSKVRNSVCGKDGKCRCQEGFTVAENHTACVYVPTLIPPVAADAESDRPECTDNDDCLVLGYFSRCNVSRGKCECYNPDTKAVIKEHRGNGNNSSSRGNKCYSNKYMGQTCKFHKQCSVVTENAVCYKGMCECNETSVANKEGRKCLLIIETLESPCDEDVQCTRSPLGPLSSCNLGTKRCECTQYFPVVYHEPRCYLKRELGASCESNFECQEDSESFAECLRGRCSCGGNSSISKNHTCIVVEPLKILSLSAGVNQNFNFQLFIWMWVVAISLQFLGAT</sequence>
<organism evidence="3 4">
    <name type="scientific">Allacma fusca</name>
    <dbReference type="NCBI Taxonomy" id="39272"/>
    <lineage>
        <taxon>Eukaryota</taxon>
        <taxon>Metazoa</taxon>
        <taxon>Ecdysozoa</taxon>
        <taxon>Arthropoda</taxon>
        <taxon>Hexapoda</taxon>
        <taxon>Collembola</taxon>
        <taxon>Symphypleona</taxon>
        <taxon>Sminthuridae</taxon>
        <taxon>Allacma</taxon>
    </lineage>
</organism>
<proteinExistence type="predicted"/>
<feature type="domain" description="EB" evidence="2">
    <location>
        <begin position="213"/>
        <end position="259"/>
    </location>
</feature>
<feature type="domain" description="EB" evidence="2">
    <location>
        <begin position="328"/>
        <end position="381"/>
    </location>
</feature>
<keyword evidence="4" id="KW-1185">Reference proteome</keyword>
<evidence type="ECO:0000259" key="2">
    <source>
        <dbReference type="Pfam" id="PF01683"/>
    </source>
</evidence>
<dbReference type="Pfam" id="PF01683">
    <property type="entry name" value="EB"/>
    <property type="match status" value="3"/>
</dbReference>
<feature type="domain" description="EB" evidence="2">
    <location>
        <begin position="116"/>
        <end position="161"/>
    </location>
</feature>
<evidence type="ECO:0000313" key="4">
    <source>
        <dbReference type="Proteomes" id="UP000708208"/>
    </source>
</evidence>
<keyword evidence="1" id="KW-0732">Signal</keyword>
<accession>A0A8J2K5A8</accession>
<dbReference type="Proteomes" id="UP000708208">
    <property type="component" value="Unassembled WGS sequence"/>
</dbReference>
<evidence type="ECO:0000313" key="3">
    <source>
        <dbReference type="EMBL" id="CAG7729913.1"/>
    </source>
</evidence>
<dbReference type="PANTHER" id="PTHR39069:SF8">
    <property type="entry name" value="FI17111P1"/>
    <property type="match status" value="1"/>
</dbReference>
<dbReference type="EMBL" id="CAJVCH010186245">
    <property type="protein sequence ID" value="CAG7729913.1"/>
    <property type="molecule type" value="Genomic_DNA"/>
</dbReference>
<comment type="caution">
    <text evidence="3">The sequence shown here is derived from an EMBL/GenBank/DDBJ whole genome shotgun (WGS) entry which is preliminary data.</text>
</comment>
<dbReference type="AlphaFoldDB" id="A0A8J2K5A8"/>
<reference evidence="3" key="1">
    <citation type="submission" date="2021-06" db="EMBL/GenBank/DDBJ databases">
        <authorList>
            <person name="Hodson N. C."/>
            <person name="Mongue J. A."/>
            <person name="Jaron S. K."/>
        </authorList>
    </citation>
    <scope>NUCLEOTIDE SEQUENCE</scope>
</reference>
<evidence type="ECO:0000256" key="1">
    <source>
        <dbReference type="SAM" id="SignalP"/>
    </source>
</evidence>
<gene>
    <name evidence="3" type="ORF">AFUS01_LOCUS18598</name>
</gene>
<protein>
    <recommendedName>
        <fullName evidence="2">EB domain-containing protein</fullName>
    </recommendedName>
</protein>
<feature type="chain" id="PRO_5035318682" description="EB domain-containing protein" evidence="1">
    <location>
        <begin position="21"/>
        <end position="516"/>
    </location>
</feature>
<dbReference type="OrthoDB" id="5912242at2759"/>
<dbReference type="PANTHER" id="PTHR39069">
    <property type="entry name" value="ECDYSONE-INDUCIBLE GENE E1, ISOFORM A"/>
    <property type="match status" value="1"/>
</dbReference>
<name>A0A8J2K5A8_9HEXA</name>